<keyword evidence="3" id="KW-0560">Oxidoreductase</keyword>
<name>A0A165E935_9BASI</name>
<dbReference type="InterPro" id="IPR051468">
    <property type="entry name" value="Fungal_SecMetab_SDRs"/>
</dbReference>
<evidence type="ECO:0000256" key="3">
    <source>
        <dbReference type="ARBA" id="ARBA00023002"/>
    </source>
</evidence>
<dbReference type="Gene3D" id="3.40.50.720">
    <property type="entry name" value="NAD(P)-binding Rossmann-like Domain"/>
    <property type="match status" value="1"/>
</dbReference>
<dbReference type="PRINTS" id="PR00081">
    <property type="entry name" value="GDHRDH"/>
</dbReference>
<dbReference type="InParanoid" id="A0A165E935"/>
<dbReference type="InterPro" id="IPR036291">
    <property type="entry name" value="NAD(P)-bd_dom_sf"/>
</dbReference>
<evidence type="ECO:0000313" key="4">
    <source>
        <dbReference type="EMBL" id="KZT54360.1"/>
    </source>
</evidence>
<proteinExistence type="inferred from homology"/>
<dbReference type="OrthoDB" id="7289984at2759"/>
<sequence>MSPTVYLISGANRGIGLGLVTALVARPNAVVFAGARNPASASELKSLQTKYPGKLHIVKLTSADPAENIAAVEEIKRVAGRLDVVIANAGIAKFWGSILNTPLDEIREHYEVNVVGPTVLFQSTWPLLKESPKPEFAIVSSIAGSIGVGAPIPAGFFAYGASKAGANYLAMKLHSEHSELAVVLIHPGPVETDMGAMAHEQDEVVREGMPLITLDESVTGILKLVDGGKREKEGPKMIGYDGAIIAW</sequence>
<evidence type="ECO:0000256" key="1">
    <source>
        <dbReference type="ARBA" id="ARBA00006484"/>
    </source>
</evidence>
<dbReference type="InterPro" id="IPR002347">
    <property type="entry name" value="SDR_fam"/>
</dbReference>
<dbReference type="GO" id="GO:0005737">
    <property type="term" value="C:cytoplasm"/>
    <property type="evidence" value="ECO:0007669"/>
    <property type="project" value="TreeGrafter"/>
</dbReference>
<dbReference type="SUPFAM" id="SSF51735">
    <property type="entry name" value="NAD(P)-binding Rossmann-fold domains"/>
    <property type="match status" value="1"/>
</dbReference>
<dbReference type="GO" id="GO:0016491">
    <property type="term" value="F:oxidoreductase activity"/>
    <property type="evidence" value="ECO:0007669"/>
    <property type="project" value="UniProtKB-KW"/>
</dbReference>
<dbReference type="Proteomes" id="UP000076842">
    <property type="component" value="Unassembled WGS sequence"/>
</dbReference>
<protein>
    <submittedName>
        <fullName evidence="4">NAD(P)-binding protein</fullName>
    </submittedName>
</protein>
<dbReference type="PANTHER" id="PTHR43544:SF7">
    <property type="entry name" value="NADB-LER2"/>
    <property type="match status" value="1"/>
</dbReference>
<evidence type="ECO:0000313" key="5">
    <source>
        <dbReference type="Proteomes" id="UP000076842"/>
    </source>
</evidence>
<evidence type="ECO:0000256" key="2">
    <source>
        <dbReference type="ARBA" id="ARBA00022857"/>
    </source>
</evidence>
<dbReference type="FunCoup" id="A0A165E935">
    <property type="interactions" value="140"/>
</dbReference>
<reference evidence="4 5" key="1">
    <citation type="journal article" date="2016" name="Mol. Biol. Evol.">
        <title>Comparative Genomics of Early-Diverging Mushroom-Forming Fungi Provides Insights into the Origins of Lignocellulose Decay Capabilities.</title>
        <authorList>
            <person name="Nagy L.G."/>
            <person name="Riley R."/>
            <person name="Tritt A."/>
            <person name="Adam C."/>
            <person name="Daum C."/>
            <person name="Floudas D."/>
            <person name="Sun H."/>
            <person name="Yadav J.S."/>
            <person name="Pangilinan J."/>
            <person name="Larsson K.H."/>
            <person name="Matsuura K."/>
            <person name="Barry K."/>
            <person name="Labutti K."/>
            <person name="Kuo R."/>
            <person name="Ohm R.A."/>
            <person name="Bhattacharya S.S."/>
            <person name="Shirouzu T."/>
            <person name="Yoshinaga Y."/>
            <person name="Martin F.M."/>
            <person name="Grigoriev I.V."/>
            <person name="Hibbett D.S."/>
        </authorList>
    </citation>
    <scope>NUCLEOTIDE SEQUENCE [LARGE SCALE GENOMIC DNA]</scope>
    <source>
        <strain evidence="4 5">HHB12733</strain>
    </source>
</reference>
<dbReference type="EMBL" id="KV424016">
    <property type="protein sequence ID" value="KZT54360.1"/>
    <property type="molecule type" value="Genomic_DNA"/>
</dbReference>
<dbReference type="PROSITE" id="PS00061">
    <property type="entry name" value="ADH_SHORT"/>
    <property type="match status" value="1"/>
</dbReference>
<dbReference type="PANTHER" id="PTHR43544">
    <property type="entry name" value="SHORT-CHAIN DEHYDROGENASE/REDUCTASE"/>
    <property type="match status" value="1"/>
</dbReference>
<accession>A0A165E935</accession>
<dbReference type="CDD" id="cd05325">
    <property type="entry name" value="carb_red_sniffer_like_SDR_c"/>
    <property type="match status" value="1"/>
</dbReference>
<dbReference type="InterPro" id="IPR020904">
    <property type="entry name" value="Sc_DH/Rdtase_CS"/>
</dbReference>
<organism evidence="4 5">
    <name type="scientific">Calocera cornea HHB12733</name>
    <dbReference type="NCBI Taxonomy" id="1353952"/>
    <lineage>
        <taxon>Eukaryota</taxon>
        <taxon>Fungi</taxon>
        <taxon>Dikarya</taxon>
        <taxon>Basidiomycota</taxon>
        <taxon>Agaricomycotina</taxon>
        <taxon>Dacrymycetes</taxon>
        <taxon>Dacrymycetales</taxon>
        <taxon>Dacrymycetaceae</taxon>
        <taxon>Calocera</taxon>
    </lineage>
</organism>
<comment type="similarity">
    <text evidence="1">Belongs to the short-chain dehydrogenases/reductases (SDR) family.</text>
</comment>
<dbReference type="Pfam" id="PF00106">
    <property type="entry name" value="adh_short"/>
    <property type="match status" value="1"/>
</dbReference>
<keyword evidence="2" id="KW-0521">NADP</keyword>
<dbReference type="AlphaFoldDB" id="A0A165E935"/>
<gene>
    <name evidence="4" type="ORF">CALCODRAFT_456867</name>
</gene>
<keyword evidence="5" id="KW-1185">Reference proteome</keyword>